<evidence type="ECO:0000313" key="3">
    <source>
        <dbReference type="EMBL" id="GEN11991.1"/>
    </source>
</evidence>
<evidence type="ECO:0000313" key="4">
    <source>
        <dbReference type="EMBL" id="SEU39036.1"/>
    </source>
</evidence>
<evidence type="ECO:0000313" key="5">
    <source>
        <dbReference type="Proteomes" id="UP000183760"/>
    </source>
</evidence>
<dbReference type="OrthoDB" id="5522771at2"/>
<comment type="caution">
    <text evidence="3">The sequence shown here is derived from an EMBL/GenBank/DDBJ whole genome shotgun (WGS) entry which is preliminary data.</text>
</comment>
<organism evidence="3 6">
    <name type="scientific">Myxococcus fulvus</name>
    <dbReference type="NCBI Taxonomy" id="33"/>
    <lineage>
        <taxon>Bacteria</taxon>
        <taxon>Pseudomonadati</taxon>
        <taxon>Myxococcota</taxon>
        <taxon>Myxococcia</taxon>
        <taxon>Myxococcales</taxon>
        <taxon>Cystobacterineae</taxon>
        <taxon>Myxococcaceae</taxon>
        <taxon>Myxococcus</taxon>
    </lineage>
</organism>
<accession>A0A511TCT4</accession>
<name>A0A511TCT4_MYXFU</name>
<dbReference type="SUPFAM" id="SSF63829">
    <property type="entry name" value="Calcium-dependent phosphotriesterase"/>
    <property type="match status" value="1"/>
</dbReference>
<dbReference type="STRING" id="1334629.MFUL124B02_11170"/>
<evidence type="ECO:0000256" key="1">
    <source>
        <dbReference type="SAM" id="MobiDB-lite"/>
    </source>
</evidence>
<evidence type="ECO:0008006" key="7">
    <source>
        <dbReference type="Google" id="ProtNLM"/>
    </source>
</evidence>
<feature type="region of interest" description="Disordered" evidence="1">
    <location>
        <begin position="19"/>
        <end position="45"/>
    </location>
</feature>
<reference evidence="3 6" key="2">
    <citation type="submission" date="2019-07" db="EMBL/GenBank/DDBJ databases">
        <title>Whole genome shotgun sequence of Myxococcus fulvus NBRC 100333.</title>
        <authorList>
            <person name="Hosoyama A."/>
            <person name="Uohara A."/>
            <person name="Ohji S."/>
            <person name="Ichikawa N."/>
        </authorList>
    </citation>
    <scope>NUCLEOTIDE SEQUENCE [LARGE SCALE GENOMIC DNA]</scope>
    <source>
        <strain evidence="3 6">NBRC 100333</strain>
    </source>
</reference>
<dbReference type="Proteomes" id="UP000321514">
    <property type="component" value="Unassembled WGS sequence"/>
</dbReference>
<dbReference type="EMBL" id="BJXR01000052">
    <property type="protein sequence ID" value="GEN11991.1"/>
    <property type="molecule type" value="Genomic_DNA"/>
</dbReference>
<evidence type="ECO:0000256" key="2">
    <source>
        <dbReference type="SAM" id="SignalP"/>
    </source>
</evidence>
<evidence type="ECO:0000313" key="6">
    <source>
        <dbReference type="Proteomes" id="UP000321514"/>
    </source>
</evidence>
<protein>
    <recommendedName>
        <fullName evidence="7">Lipoprotein</fullName>
    </recommendedName>
</protein>
<dbReference type="AlphaFoldDB" id="A0A511TCT4"/>
<feature type="signal peptide" evidence="2">
    <location>
        <begin position="1"/>
        <end position="20"/>
    </location>
</feature>
<dbReference type="RefSeq" id="WP_074958508.1">
    <property type="nucleotide sequence ID" value="NZ_BJXR01000052.1"/>
</dbReference>
<sequence length="435" mass="46058">MKLKTALLALAVFATACSDSDDPTPTPDAGNPTDPDAGTPDAGTQDPLYALITQVPIAGGNTQSYLVTVDDIQEAKTVGIANALELSADAYIVAGYPGAGKLFVSSSSQPTMTPYTLNASGALVPEAALSFTGYGVRATNGYQSQHYFVSESKAYYFDHVNYKLVIWNPKDLSLIGSKDLTAQLKDGEFTFRYSQSLAVTAGNDVIIAGGWHASDVKTIPAKTALVIVDTQTDEVTVKTDTRCGWARDGVKHTDGKIYYATESLAAGAHFVSPTTAAKPCMIRFDPATGEFDNWFTTLDAFVSPGTDGDIASMLLPGAPGKGYVRVMDKAAAQVAFDAAVAGGRPFHGSHASTGGWWSLWEVTLGDAPTATAVVRDDLVPTNGRTIPQNPGEFLVLPEFVNDNAQTRFRIMSPQTGLGDAKTVVEGQVRGLLRIR</sequence>
<reference evidence="4 5" key="1">
    <citation type="submission" date="2016-10" db="EMBL/GenBank/DDBJ databases">
        <authorList>
            <person name="Varghese N."/>
            <person name="Submissions S."/>
        </authorList>
    </citation>
    <scope>NUCLEOTIDE SEQUENCE [LARGE SCALE GENOMIC DNA]</scope>
    <source>
        <strain evidence="4 5">DSM 16525</strain>
    </source>
</reference>
<keyword evidence="2" id="KW-0732">Signal</keyword>
<gene>
    <name evidence="3" type="ORF">MFU01_70280</name>
    <name evidence="4" type="ORF">SAMN05443572_113283</name>
</gene>
<dbReference type="EMBL" id="FOIB01000013">
    <property type="protein sequence ID" value="SEU39036.1"/>
    <property type="molecule type" value="Genomic_DNA"/>
</dbReference>
<keyword evidence="5" id="KW-1185">Reference proteome</keyword>
<proteinExistence type="predicted"/>
<dbReference type="Proteomes" id="UP000183760">
    <property type="component" value="Unassembled WGS sequence"/>
</dbReference>
<dbReference type="PROSITE" id="PS51257">
    <property type="entry name" value="PROKAR_LIPOPROTEIN"/>
    <property type="match status" value="1"/>
</dbReference>
<feature type="chain" id="PRO_5022717586" description="Lipoprotein" evidence="2">
    <location>
        <begin position="21"/>
        <end position="435"/>
    </location>
</feature>